<dbReference type="OMA" id="TGEKYVI"/>
<dbReference type="HOGENOM" id="CLU_485106_0_0_1"/>
<protein>
    <submittedName>
        <fullName evidence="1">Uncharacterized protein</fullName>
    </submittedName>
</protein>
<dbReference type="InterPro" id="IPR044934">
    <property type="entry name" value="Streptopain_sf"/>
</dbReference>
<dbReference type="RefSeq" id="XP_009049238.1">
    <property type="nucleotide sequence ID" value="XM_009050990.1"/>
</dbReference>
<dbReference type="OrthoDB" id="6048742at2759"/>
<dbReference type="Gene3D" id="3.90.70.50">
    <property type="entry name" value="Peptidase C10, streptopain"/>
    <property type="match status" value="1"/>
</dbReference>
<dbReference type="EMBL" id="KB200869">
    <property type="protein sequence ID" value="ESP00047.1"/>
    <property type="molecule type" value="Genomic_DNA"/>
</dbReference>
<organism evidence="1 2">
    <name type="scientific">Lottia gigantea</name>
    <name type="common">Giant owl limpet</name>
    <dbReference type="NCBI Taxonomy" id="225164"/>
    <lineage>
        <taxon>Eukaryota</taxon>
        <taxon>Metazoa</taxon>
        <taxon>Spiralia</taxon>
        <taxon>Lophotrochozoa</taxon>
        <taxon>Mollusca</taxon>
        <taxon>Gastropoda</taxon>
        <taxon>Patellogastropoda</taxon>
        <taxon>Lottioidea</taxon>
        <taxon>Lottiidae</taxon>
        <taxon>Lottia</taxon>
    </lineage>
</organism>
<keyword evidence="2" id="KW-1185">Reference proteome</keyword>
<dbReference type="GeneID" id="20248429"/>
<sequence length="546" mass="62966">MCMYIGLRVVKMTPVKWCFLLVCIGLVESNWKDILPWNTKSTILDLHQDFDIQTINDNPVPIYRKDLNENYAAYWLIEYNDGEFMILSSGPETGDYRLVMKGEYSPLVDLNEFVRRKDSTCKKYYMMSPTPGFLLGCEDEKGNLFCQEKEVITQLDKLKVIWAEQRKDVKKAGVWTLSSLYTDDGATHYHLLKPGHTKHIMIGDYDSGDIETQASKNYNSQKYVCDILDVCLADNINRIDRQKVKVTKYGQRHIELIVPHETPAFSGEDVIYMDISTRTGSSIQTTKVAIDLVKRVKRSVPGNQSYSIDDEDLFPDYDQHKIQTCRKMIFFKYCRKRFVGCGPVSWAMILGYYDRRSHNDPYKYGNGSQNLFTCGSTGMGGNSSCVAPGLETNETKKYVEKLGEFLGTFWLFGQGATTARGMKKIETFFTEYQLSGKQEVITHSNGFWSLIGNYNDEIRDKAMEYIREGWPVVIGMRIKGSRFGQHYPVATKYQQRAFPSLKCKKLFNDCEEGLLVEREFYVHWGWGYNSRNWIPAKVFFAGIAKY</sequence>
<dbReference type="KEGG" id="lgi:LOTGIDRAFT_230987"/>
<name>V4B184_LOTGI</name>
<dbReference type="Proteomes" id="UP000030746">
    <property type="component" value="Unassembled WGS sequence"/>
</dbReference>
<gene>
    <name evidence="1" type="ORF">LOTGIDRAFT_230987</name>
</gene>
<reference evidence="1 2" key="1">
    <citation type="journal article" date="2013" name="Nature">
        <title>Insights into bilaterian evolution from three spiralian genomes.</title>
        <authorList>
            <person name="Simakov O."/>
            <person name="Marletaz F."/>
            <person name="Cho S.J."/>
            <person name="Edsinger-Gonzales E."/>
            <person name="Havlak P."/>
            <person name="Hellsten U."/>
            <person name="Kuo D.H."/>
            <person name="Larsson T."/>
            <person name="Lv J."/>
            <person name="Arendt D."/>
            <person name="Savage R."/>
            <person name="Osoegawa K."/>
            <person name="de Jong P."/>
            <person name="Grimwood J."/>
            <person name="Chapman J.A."/>
            <person name="Shapiro H."/>
            <person name="Aerts A."/>
            <person name="Otillar R.P."/>
            <person name="Terry A.Y."/>
            <person name="Boore J.L."/>
            <person name="Grigoriev I.V."/>
            <person name="Lindberg D.R."/>
            <person name="Seaver E.C."/>
            <person name="Weisblat D.A."/>
            <person name="Putnam N.H."/>
            <person name="Rokhsar D.S."/>
        </authorList>
    </citation>
    <scope>NUCLEOTIDE SEQUENCE [LARGE SCALE GENOMIC DNA]</scope>
</reference>
<accession>V4B184</accession>
<dbReference type="AlphaFoldDB" id="V4B184"/>
<evidence type="ECO:0000313" key="1">
    <source>
        <dbReference type="EMBL" id="ESP00047.1"/>
    </source>
</evidence>
<dbReference type="CTD" id="20248429"/>
<evidence type="ECO:0000313" key="2">
    <source>
        <dbReference type="Proteomes" id="UP000030746"/>
    </source>
</evidence>
<proteinExistence type="predicted"/>